<name>A0A1H9MKH4_9BACI</name>
<comment type="caution">
    <text evidence="1">The sequence shown here is derived from an EMBL/GenBank/DDBJ whole genome shotgun (WGS) entry which is preliminary data.</text>
</comment>
<organism evidence="1 2">
    <name type="scientific">Lysinibacillus fusiformis</name>
    <dbReference type="NCBI Taxonomy" id="28031"/>
    <lineage>
        <taxon>Bacteria</taxon>
        <taxon>Bacillati</taxon>
        <taxon>Bacillota</taxon>
        <taxon>Bacilli</taxon>
        <taxon>Bacillales</taxon>
        <taxon>Bacillaceae</taxon>
        <taxon>Lysinibacillus</taxon>
    </lineage>
</organism>
<evidence type="ECO:0000313" key="2">
    <source>
        <dbReference type="Proteomes" id="UP000199410"/>
    </source>
</evidence>
<protein>
    <submittedName>
        <fullName evidence="1">Uncharacterized protein</fullName>
    </submittedName>
</protein>
<accession>A0A1H9MKH4</accession>
<sequence>MDKKTKQKKVFLDIVQQLRQLIKIEKIQAGETSPSERVLSDV</sequence>
<dbReference type="RefSeq" id="WP_008177496.1">
    <property type="nucleotide sequence ID" value="NZ_BJOM01000004.1"/>
</dbReference>
<evidence type="ECO:0000313" key="1">
    <source>
        <dbReference type="EMBL" id="SER23663.1"/>
    </source>
</evidence>
<gene>
    <name evidence="1" type="ORF">SAMN02787113_03316</name>
</gene>
<dbReference type="EMBL" id="FOEL01000012">
    <property type="protein sequence ID" value="SER23663.1"/>
    <property type="molecule type" value="Genomic_DNA"/>
</dbReference>
<reference evidence="1 2" key="1">
    <citation type="submission" date="2016-10" db="EMBL/GenBank/DDBJ databases">
        <authorList>
            <person name="Varghese N."/>
            <person name="Submissions S."/>
        </authorList>
    </citation>
    <scope>NUCLEOTIDE SEQUENCE [LARGE SCALE GENOMIC DNA]</scope>
    <source>
        <strain evidence="1 2">TC-13</strain>
    </source>
</reference>
<dbReference type="AlphaFoldDB" id="A0A1H9MKH4"/>
<proteinExistence type="predicted"/>
<dbReference type="Proteomes" id="UP000199410">
    <property type="component" value="Unassembled WGS sequence"/>
</dbReference>